<comment type="caution">
    <text evidence="1">The sequence shown here is derived from an EMBL/GenBank/DDBJ whole genome shotgun (WGS) entry which is preliminary data.</text>
</comment>
<dbReference type="EMBL" id="BJHV01000003">
    <property type="protein sequence ID" value="GDY49287.1"/>
    <property type="molecule type" value="Genomic_DNA"/>
</dbReference>
<keyword evidence="2" id="KW-1185">Reference proteome</keyword>
<gene>
    <name evidence="1" type="ORF">SANT12839_101690</name>
</gene>
<name>A0A4D4KS49_9ACTN</name>
<reference evidence="1 2" key="1">
    <citation type="journal article" date="2020" name="Int. J. Syst. Evol. Microbiol.">
        <title>Reclassification of Streptomyces castelarensis and Streptomyces sporoclivatus as later heterotypic synonyms of Streptomyces antimycoticus.</title>
        <authorList>
            <person name="Komaki H."/>
            <person name="Tamura T."/>
        </authorList>
    </citation>
    <scope>NUCLEOTIDE SEQUENCE [LARGE SCALE GENOMIC DNA]</scope>
    <source>
        <strain evidence="1 2">NBRC 12839</strain>
    </source>
</reference>
<proteinExistence type="predicted"/>
<accession>A0A4D4KS49</accession>
<organism evidence="1 2">
    <name type="scientific">Streptomyces antimycoticus</name>
    <dbReference type="NCBI Taxonomy" id="68175"/>
    <lineage>
        <taxon>Bacteria</taxon>
        <taxon>Bacillati</taxon>
        <taxon>Actinomycetota</taxon>
        <taxon>Actinomycetes</taxon>
        <taxon>Kitasatosporales</taxon>
        <taxon>Streptomycetaceae</taxon>
        <taxon>Streptomyces</taxon>
        <taxon>Streptomyces violaceusniger group</taxon>
    </lineage>
</organism>
<evidence type="ECO:0000313" key="2">
    <source>
        <dbReference type="Proteomes" id="UP000299290"/>
    </source>
</evidence>
<dbReference type="RefSeq" id="WP_137970619.1">
    <property type="nucleotide sequence ID" value="NZ_BJHV01000003.1"/>
</dbReference>
<evidence type="ECO:0000313" key="1">
    <source>
        <dbReference type="EMBL" id="GDY49287.1"/>
    </source>
</evidence>
<sequence>MSTEQGRLTPTSSTADRVCALATPPATAPTTDHAAVWLDDEGGVWADYPTVPSADDVLPMVWHDESPIARGDLEKRGHTLTRIAHCRTELLSPYGAPSADGAAEYAAVWLDDAGTVWADYPTDSEEGRVLPLVWGREEAEPRSELEELGYEFTLIGWSF</sequence>
<dbReference type="Proteomes" id="UP000299290">
    <property type="component" value="Unassembled WGS sequence"/>
</dbReference>
<dbReference type="AlphaFoldDB" id="A0A4D4KS49"/>
<protein>
    <submittedName>
        <fullName evidence="1">Uncharacterized protein</fullName>
    </submittedName>
</protein>